<sequence>MLVSAATAASARGAVVRSFDGTPIVVHFYPAHTLVPGTRVPTVLVGAGYAKAGNTTPTSDHSDVIGLWALRAAGYNVLTWDPRGLGGSGGSVMFDSPDYEARDVQALLDYVAGQPIAQLDGPGDPRVGMSGFSYGAGIQFVSAAIDPRIDAIAPDAGWHSLLSGFFKDGAVKTGIASVCAGGEASSVLGGLLPSSAGPQLGGTAAALRRACVEAVGGGLSATSRQWFAARGPGDLVRRIRAPTLILQATTDATFPPSEAIANYDILRANDVPVKMIWYCGGHGPCSTGGATPGGDGRRVARAALAWFDRWLKQDAAVDTGPRFEWIADDAAWRSGPDYPLAPASTLETAGAASLVVSPLASATSGALTYAAPAIANTTNIGFPPPPDGSDLIGEPVVRLSYRGNAVPARTFLYGQIVDTRAGRVLGVQVTPIPVVLDGRDRSVTRPLEPIAARGGRASQYRLQITAGSNVYGVQRSTGSVRLRAQASLPLVDATRSGRQEQQTPIVRTMPRRLRIAVSSARRAGGVRRLVLRSRLRSRPCSGEVRFTVRAAGRTRAYTAPVSVRTCAVRKVVRLKLRSGRRVRVSARFGGNATLLPRRAVAVTHRAH</sequence>
<gene>
    <name evidence="4" type="ORF">AVDCRST_MAG67-1722</name>
</gene>
<dbReference type="PANTHER" id="PTHR22946">
    <property type="entry name" value="DIENELACTONE HYDROLASE DOMAIN-CONTAINING PROTEIN-RELATED"/>
    <property type="match status" value="1"/>
</dbReference>
<dbReference type="AlphaFoldDB" id="A0A6J4SPB0"/>
<dbReference type="SUPFAM" id="SSF53474">
    <property type="entry name" value="alpha/beta-Hydrolases"/>
    <property type="match status" value="1"/>
</dbReference>
<proteinExistence type="inferred from homology"/>
<evidence type="ECO:0000313" key="4">
    <source>
        <dbReference type="EMBL" id="CAA9498957.1"/>
    </source>
</evidence>
<evidence type="ECO:0000256" key="1">
    <source>
        <dbReference type="ARBA" id="ARBA00008645"/>
    </source>
</evidence>
<evidence type="ECO:0000256" key="2">
    <source>
        <dbReference type="ARBA" id="ARBA00022801"/>
    </source>
</evidence>
<dbReference type="PANTHER" id="PTHR22946:SF9">
    <property type="entry name" value="POLYKETIDE TRANSFERASE AF380"/>
    <property type="match status" value="1"/>
</dbReference>
<dbReference type="InterPro" id="IPR029058">
    <property type="entry name" value="AB_hydrolase_fold"/>
</dbReference>
<dbReference type="GO" id="GO:0008239">
    <property type="term" value="F:dipeptidyl-peptidase activity"/>
    <property type="evidence" value="ECO:0007669"/>
    <property type="project" value="InterPro"/>
</dbReference>
<organism evidence="4">
    <name type="scientific">uncultured Solirubrobacteraceae bacterium</name>
    <dbReference type="NCBI Taxonomy" id="1162706"/>
    <lineage>
        <taxon>Bacteria</taxon>
        <taxon>Bacillati</taxon>
        <taxon>Actinomycetota</taxon>
        <taxon>Thermoleophilia</taxon>
        <taxon>Solirubrobacterales</taxon>
        <taxon>Solirubrobacteraceae</taxon>
        <taxon>environmental samples</taxon>
    </lineage>
</organism>
<dbReference type="InterPro" id="IPR013736">
    <property type="entry name" value="Xaa-Pro_dipept_C"/>
</dbReference>
<dbReference type="EMBL" id="CADCVQ010000076">
    <property type="protein sequence ID" value="CAA9498957.1"/>
    <property type="molecule type" value="Genomic_DNA"/>
</dbReference>
<evidence type="ECO:0000259" key="3">
    <source>
        <dbReference type="SMART" id="SM00939"/>
    </source>
</evidence>
<reference evidence="4" key="1">
    <citation type="submission" date="2020-02" db="EMBL/GenBank/DDBJ databases">
        <authorList>
            <person name="Meier V. D."/>
        </authorList>
    </citation>
    <scope>NUCLEOTIDE SEQUENCE</scope>
    <source>
        <strain evidence="4">AVDCRST_MAG67</strain>
    </source>
</reference>
<accession>A0A6J4SPB0</accession>
<keyword evidence="2" id="KW-0378">Hydrolase</keyword>
<protein>
    <recommendedName>
        <fullName evidence="3">Xaa-Pro dipeptidyl-peptidase C-terminal domain-containing protein</fullName>
    </recommendedName>
</protein>
<name>A0A6J4SPB0_9ACTN</name>
<dbReference type="InterPro" id="IPR050261">
    <property type="entry name" value="FrsA_esterase"/>
</dbReference>
<dbReference type="SMART" id="SM00939">
    <property type="entry name" value="PepX_C"/>
    <property type="match status" value="1"/>
</dbReference>
<dbReference type="Pfam" id="PF02129">
    <property type="entry name" value="Peptidase_S15"/>
    <property type="match status" value="1"/>
</dbReference>
<dbReference type="InterPro" id="IPR000383">
    <property type="entry name" value="Xaa-Pro-like_dom"/>
</dbReference>
<feature type="domain" description="Xaa-Pro dipeptidyl-peptidase C-terminal" evidence="3">
    <location>
        <begin position="304"/>
        <end position="490"/>
    </location>
</feature>
<dbReference type="Gene3D" id="3.40.50.1820">
    <property type="entry name" value="alpha/beta hydrolase"/>
    <property type="match status" value="2"/>
</dbReference>
<dbReference type="GO" id="GO:0052689">
    <property type="term" value="F:carboxylic ester hydrolase activity"/>
    <property type="evidence" value="ECO:0007669"/>
    <property type="project" value="UniProtKB-ARBA"/>
</dbReference>
<comment type="similarity">
    <text evidence="1">Belongs to the AB hydrolase superfamily.</text>
</comment>